<feature type="transmembrane region" description="Helical" evidence="7">
    <location>
        <begin position="513"/>
        <end position="535"/>
    </location>
</feature>
<reference evidence="8" key="1">
    <citation type="submission" date="2018-05" db="EMBL/GenBank/DDBJ databases">
        <authorList>
            <person name="Lanie J.A."/>
            <person name="Ng W.-L."/>
            <person name="Kazmierczak K.M."/>
            <person name="Andrzejewski T.M."/>
            <person name="Davidsen T.M."/>
            <person name="Wayne K.J."/>
            <person name="Tettelin H."/>
            <person name="Glass J.I."/>
            <person name="Rusch D."/>
            <person name="Podicherti R."/>
            <person name="Tsui H.-C.T."/>
            <person name="Winkler M.E."/>
        </authorList>
    </citation>
    <scope>NUCLEOTIDE SEQUENCE</scope>
</reference>
<dbReference type="EMBL" id="UINC01005542">
    <property type="protein sequence ID" value="SVA21983.1"/>
    <property type="molecule type" value="Genomic_DNA"/>
</dbReference>
<feature type="transmembrane region" description="Helical" evidence="7">
    <location>
        <begin position="30"/>
        <end position="50"/>
    </location>
</feature>
<feature type="transmembrane region" description="Helical" evidence="7">
    <location>
        <begin position="430"/>
        <end position="452"/>
    </location>
</feature>
<feature type="transmembrane region" description="Helical" evidence="7">
    <location>
        <begin position="269"/>
        <end position="287"/>
    </location>
</feature>
<evidence type="ECO:0000256" key="1">
    <source>
        <dbReference type="ARBA" id="ARBA00004141"/>
    </source>
</evidence>
<evidence type="ECO:0008006" key="9">
    <source>
        <dbReference type="Google" id="ProtNLM"/>
    </source>
</evidence>
<feature type="transmembrane region" description="Helical" evidence="7">
    <location>
        <begin position="56"/>
        <end position="78"/>
    </location>
</feature>
<evidence type="ECO:0000256" key="4">
    <source>
        <dbReference type="ARBA" id="ARBA00022692"/>
    </source>
</evidence>
<keyword evidence="5 7" id="KW-1133">Transmembrane helix</keyword>
<gene>
    <name evidence="8" type="ORF">METZ01_LOCUS74837</name>
</gene>
<organism evidence="8">
    <name type="scientific">marine metagenome</name>
    <dbReference type="NCBI Taxonomy" id="408172"/>
    <lineage>
        <taxon>unclassified sequences</taxon>
        <taxon>metagenomes</taxon>
        <taxon>ecological metagenomes</taxon>
    </lineage>
</organism>
<dbReference type="InterPro" id="IPR036259">
    <property type="entry name" value="MFS_trans_sf"/>
</dbReference>
<feature type="transmembrane region" description="Helical" evidence="7">
    <location>
        <begin position="390"/>
        <end position="410"/>
    </location>
</feature>
<feature type="transmembrane region" description="Helical" evidence="7">
    <location>
        <begin position="293"/>
        <end position="310"/>
    </location>
</feature>
<comment type="similarity">
    <text evidence="2">Belongs to the major facilitator superfamily. Folate-biopterin transporter (TC 2.A.71) family.</text>
</comment>
<feature type="transmembrane region" description="Helical" evidence="7">
    <location>
        <begin position="90"/>
        <end position="111"/>
    </location>
</feature>
<evidence type="ECO:0000313" key="8">
    <source>
        <dbReference type="EMBL" id="SVA21983.1"/>
    </source>
</evidence>
<dbReference type="PANTHER" id="PTHR31585">
    <property type="entry name" value="FOLATE-BIOPTERIN TRANSPORTER 1, CHLOROPLASTIC"/>
    <property type="match status" value="1"/>
</dbReference>
<dbReference type="SUPFAM" id="SSF103473">
    <property type="entry name" value="MFS general substrate transporter"/>
    <property type="match status" value="1"/>
</dbReference>
<dbReference type="InterPro" id="IPR039309">
    <property type="entry name" value="BT1"/>
</dbReference>
<keyword evidence="6 7" id="KW-0472">Membrane</keyword>
<name>A0A381U664_9ZZZZ</name>
<dbReference type="AlphaFoldDB" id="A0A381U664"/>
<evidence type="ECO:0000256" key="7">
    <source>
        <dbReference type="SAM" id="Phobius"/>
    </source>
</evidence>
<feature type="transmembrane region" description="Helical" evidence="7">
    <location>
        <begin position="181"/>
        <end position="204"/>
    </location>
</feature>
<accession>A0A381U664</accession>
<comment type="subcellular location">
    <subcellularLocation>
        <location evidence="1">Membrane</location>
        <topology evidence="1">Multi-pass membrane protein</topology>
    </subcellularLocation>
</comment>
<sequence>MSLTKNISQFIDNTLVDLGRQFRWSYLPPLMIYVAAGVSGLTGIVGLFFIKDYLNLSAAFLAGLGFWAGIPWALKMPLGHLVDLIWSRKNYLVFVGAGLIVLSIIIMYGLIVHTESMASILKVETWFIVSALLAPVGYVVQDVVADAMTVEAVPSTDNRGTKYSTPQIKIMHTTMQTLGRFAIIGGTVLVALVNVIMFAGVGALSEAEKIEIYGRIYLYALIIPLISVSGVFLAMYLKKRRLEQLKKSGMAAEELKKLMTEFGTSTQPNWWILGGSLVFVVFTLGVGILKVPFAQEIVFLGSMLIILFLMKKLIVELPEESRFMIVGTAIVIFVFRAMPGPGPGLGWFEIDVLGFDQQFFSLLSLIASVLTLVGIVIFRPFMAKNSIAKIIVVLSIAGSILFLPSVGMYYGFHNWTSSLTNEVVDARFIAIINTALESPLGQISMIPLLAWIAKNAPAHLKATFFAIFASFTNLALSASALGTKYLNKIFIITRAVKDKVTDAVLGTADYSELGILLIIVTLLTLCTPIMAVWLVQKSKFKTDE</sequence>
<evidence type="ECO:0000256" key="2">
    <source>
        <dbReference type="ARBA" id="ARBA00007015"/>
    </source>
</evidence>
<proteinExistence type="inferred from homology"/>
<keyword evidence="3" id="KW-0813">Transport</keyword>
<feature type="transmembrane region" description="Helical" evidence="7">
    <location>
        <begin position="359"/>
        <end position="378"/>
    </location>
</feature>
<dbReference type="Pfam" id="PF03092">
    <property type="entry name" value="BT1"/>
    <property type="match status" value="1"/>
</dbReference>
<dbReference type="GO" id="GO:0016020">
    <property type="term" value="C:membrane"/>
    <property type="evidence" value="ECO:0007669"/>
    <property type="project" value="UniProtKB-SubCell"/>
</dbReference>
<dbReference type="PANTHER" id="PTHR31585:SF0">
    <property type="entry name" value="FOLATE-BIOPTERIN TRANSPORTER 1, CHLOROPLASTIC"/>
    <property type="match status" value="1"/>
</dbReference>
<protein>
    <recommendedName>
        <fullName evidence="9">BT1 family protein</fullName>
    </recommendedName>
</protein>
<keyword evidence="4 7" id="KW-0812">Transmembrane</keyword>
<evidence type="ECO:0000256" key="6">
    <source>
        <dbReference type="ARBA" id="ARBA00023136"/>
    </source>
</evidence>
<feature type="transmembrane region" description="Helical" evidence="7">
    <location>
        <begin position="322"/>
        <end position="339"/>
    </location>
</feature>
<evidence type="ECO:0000256" key="3">
    <source>
        <dbReference type="ARBA" id="ARBA00022448"/>
    </source>
</evidence>
<feature type="transmembrane region" description="Helical" evidence="7">
    <location>
        <begin position="464"/>
        <end position="482"/>
    </location>
</feature>
<feature type="transmembrane region" description="Helical" evidence="7">
    <location>
        <begin position="216"/>
        <end position="237"/>
    </location>
</feature>
<evidence type="ECO:0000256" key="5">
    <source>
        <dbReference type="ARBA" id="ARBA00022989"/>
    </source>
</evidence>